<dbReference type="Proteomes" id="UP001230496">
    <property type="component" value="Chromosome"/>
</dbReference>
<keyword evidence="5 7" id="KW-0472">Membrane</keyword>
<dbReference type="GO" id="GO:0005886">
    <property type="term" value="C:plasma membrane"/>
    <property type="evidence" value="ECO:0007669"/>
    <property type="project" value="UniProtKB-SubCell"/>
</dbReference>
<dbReference type="AlphaFoldDB" id="A0AA49GAQ6"/>
<dbReference type="KEGG" id="msaa:QYS49_04005"/>
<keyword evidence="6 8" id="KW-0012">Acyltransferase</keyword>
<dbReference type="PANTHER" id="PTHR30606">
    <property type="entry name" value="LIPID A BIOSYNTHESIS LAUROYL ACYLTRANSFERASE"/>
    <property type="match status" value="1"/>
</dbReference>
<keyword evidence="9" id="KW-1185">Reference proteome</keyword>
<dbReference type="GO" id="GO:0009247">
    <property type="term" value="P:glycolipid biosynthetic process"/>
    <property type="evidence" value="ECO:0007669"/>
    <property type="project" value="UniProtKB-ARBA"/>
</dbReference>
<organism evidence="8 9">
    <name type="scientific">Marivirga salinarum</name>
    <dbReference type="NCBI Taxonomy" id="3059078"/>
    <lineage>
        <taxon>Bacteria</taxon>
        <taxon>Pseudomonadati</taxon>
        <taxon>Bacteroidota</taxon>
        <taxon>Cytophagia</taxon>
        <taxon>Cytophagales</taxon>
        <taxon>Marivirgaceae</taxon>
        <taxon>Marivirga</taxon>
    </lineage>
</organism>
<protein>
    <submittedName>
        <fullName evidence="8">Lysophospholipid acyltransferase family protein</fullName>
    </submittedName>
</protein>
<dbReference type="GO" id="GO:0016746">
    <property type="term" value="F:acyltransferase activity"/>
    <property type="evidence" value="ECO:0007669"/>
    <property type="project" value="UniProtKB-KW"/>
</dbReference>
<dbReference type="EMBL" id="CP129971">
    <property type="protein sequence ID" value="WKK76497.2"/>
    <property type="molecule type" value="Genomic_DNA"/>
</dbReference>
<keyword evidence="7" id="KW-1133">Transmembrane helix</keyword>
<evidence type="ECO:0000256" key="7">
    <source>
        <dbReference type="SAM" id="Phobius"/>
    </source>
</evidence>
<dbReference type="PANTHER" id="PTHR30606:SF10">
    <property type="entry name" value="PHOSPHATIDYLINOSITOL MANNOSIDE ACYLTRANSFERASE"/>
    <property type="match status" value="1"/>
</dbReference>
<evidence type="ECO:0000313" key="9">
    <source>
        <dbReference type="Proteomes" id="UP001230496"/>
    </source>
</evidence>
<keyword evidence="2" id="KW-1003">Cell membrane</keyword>
<reference evidence="8 9" key="1">
    <citation type="submission" date="2023-08" db="EMBL/GenBank/DDBJ databases">
        <title>Comparative genomics and taxonomic characterization of three novel marine species of genus Marivirga.</title>
        <authorList>
            <person name="Muhammad N."/>
            <person name="Kim S.-G."/>
        </authorList>
    </citation>
    <scope>NUCLEOTIDE SEQUENCE [LARGE SCALE GENOMIC DNA]</scope>
    <source>
        <strain evidence="8 9">BDSF4-3</strain>
    </source>
</reference>
<sequence length="303" mass="36401">MKFKYYFLKAVFWLLSKIPFWFYHGLSTLIGFLFIKTKIYRYKVVMDNLRKSFPDKSEKEIQKIANKFYYHFVDLLIESIKAFSFSKKTIKKRYKINTSPEVQKLLDEKRDLAIILPHYGNWEWSAQGFNFMTERNQPFGLAIYRPLKNKLMDTLMKENRTRFAGSKMIAKSDAFKEITRHKDEHIIVGFAADQSPGNSYNAYWMEFLGRETGVFFGVEKFSKQFNLAPVYAHVKKVARSRYEIDFELINEEPNETPYGYITEKHMKLLEADIHKKPHLWLWTHKRWKHSKPLDYEQKRPQKQ</sequence>
<dbReference type="Pfam" id="PF03279">
    <property type="entry name" value="Lip_A_acyltrans"/>
    <property type="match status" value="1"/>
</dbReference>
<keyword evidence="3" id="KW-0997">Cell inner membrane</keyword>
<evidence type="ECO:0000256" key="1">
    <source>
        <dbReference type="ARBA" id="ARBA00004533"/>
    </source>
</evidence>
<name>A0AA49GAQ6_9BACT</name>
<comment type="subcellular location">
    <subcellularLocation>
        <location evidence="1">Cell inner membrane</location>
    </subcellularLocation>
</comment>
<evidence type="ECO:0000256" key="4">
    <source>
        <dbReference type="ARBA" id="ARBA00022679"/>
    </source>
</evidence>
<dbReference type="InterPro" id="IPR004960">
    <property type="entry name" value="LipA_acyltrans"/>
</dbReference>
<evidence type="ECO:0000256" key="6">
    <source>
        <dbReference type="ARBA" id="ARBA00023315"/>
    </source>
</evidence>
<keyword evidence="7" id="KW-0812">Transmembrane</keyword>
<dbReference type="RefSeq" id="WP_308350366.1">
    <property type="nucleotide sequence ID" value="NZ_CP129971.1"/>
</dbReference>
<proteinExistence type="predicted"/>
<evidence type="ECO:0000313" key="8">
    <source>
        <dbReference type="EMBL" id="WKK76497.2"/>
    </source>
</evidence>
<evidence type="ECO:0000256" key="3">
    <source>
        <dbReference type="ARBA" id="ARBA00022519"/>
    </source>
</evidence>
<evidence type="ECO:0000256" key="2">
    <source>
        <dbReference type="ARBA" id="ARBA00022475"/>
    </source>
</evidence>
<feature type="transmembrane region" description="Helical" evidence="7">
    <location>
        <begin position="20"/>
        <end position="40"/>
    </location>
</feature>
<evidence type="ECO:0000256" key="5">
    <source>
        <dbReference type="ARBA" id="ARBA00023136"/>
    </source>
</evidence>
<accession>A0AA49GAQ6</accession>
<gene>
    <name evidence="8" type="ORF">QYS49_04005</name>
</gene>
<keyword evidence="4" id="KW-0808">Transferase</keyword>
<dbReference type="CDD" id="cd07984">
    <property type="entry name" value="LPLAT_LABLAT-like"/>
    <property type="match status" value="1"/>
</dbReference>